<dbReference type="Proteomes" id="UP000199518">
    <property type="component" value="Unassembled WGS sequence"/>
</dbReference>
<accession>A0A1I3G371</accession>
<proteinExistence type="predicted"/>
<evidence type="ECO:0000313" key="2">
    <source>
        <dbReference type="EMBL" id="SFI17938.1"/>
    </source>
</evidence>
<gene>
    <name evidence="2" type="ORF">SAMN05421753_106158</name>
</gene>
<evidence type="ECO:0000313" key="3">
    <source>
        <dbReference type="Proteomes" id="UP000199518"/>
    </source>
</evidence>
<keyword evidence="3" id="KW-1185">Reference proteome</keyword>
<protein>
    <submittedName>
        <fullName evidence="2">Uncharacterized protein</fullName>
    </submittedName>
</protein>
<name>A0A1I3G371_9PLAN</name>
<organism evidence="2 3">
    <name type="scientific">Planctomicrobium piriforme</name>
    <dbReference type="NCBI Taxonomy" id="1576369"/>
    <lineage>
        <taxon>Bacteria</taxon>
        <taxon>Pseudomonadati</taxon>
        <taxon>Planctomycetota</taxon>
        <taxon>Planctomycetia</taxon>
        <taxon>Planctomycetales</taxon>
        <taxon>Planctomycetaceae</taxon>
        <taxon>Planctomicrobium</taxon>
    </lineage>
</organism>
<dbReference type="EMBL" id="FOQD01000006">
    <property type="protein sequence ID" value="SFI17938.1"/>
    <property type="molecule type" value="Genomic_DNA"/>
</dbReference>
<reference evidence="3" key="1">
    <citation type="submission" date="2016-10" db="EMBL/GenBank/DDBJ databases">
        <authorList>
            <person name="Varghese N."/>
            <person name="Submissions S."/>
        </authorList>
    </citation>
    <scope>NUCLEOTIDE SEQUENCE [LARGE SCALE GENOMIC DNA]</scope>
    <source>
        <strain evidence="3">DSM 26348</strain>
    </source>
</reference>
<sequence length="263" mass="28347">MSEKSFSPTVQDSKIALVREIRVTRLFPSAPQFQPECPAFNLGVHPVILLVYDDHCRPPTNAFRSTDARLNTKENKTVGVGSVSDTVFSRLNHHHTGLIRVHCGACLSPELFRLVMPTGTGHDAPGPSPTGPLPAGATIVSTSFEATHFEGLPFEIAPQPIAASPAGPCGNASPVIAAAPFVLPPEPASLAQTAESRAPLFHNTRSARNCLAAANGEIPGTRQDHDESPLLRTRATYRAMHPVRPARRRGFHEKRNAYQRPPA</sequence>
<feature type="region of interest" description="Disordered" evidence="1">
    <location>
        <begin position="239"/>
        <end position="263"/>
    </location>
</feature>
<evidence type="ECO:0000256" key="1">
    <source>
        <dbReference type="SAM" id="MobiDB-lite"/>
    </source>
</evidence>
<dbReference type="AlphaFoldDB" id="A0A1I3G371"/>